<dbReference type="Proteomes" id="UP000003676">
    <property type="component" value="Unassembled WGS sequence"/>
</dbReference>
<accession>B6WU38</accession>
<dbReference type="EMBL" id="ABXU01000040">
    <property type="protein sequence ID" value="EEB33535.1"/>
    <property type="molecule type" value="Genomic_DNA"/>
</dbReference>
<organism evidence="1 2">
    <name type="scientific">Desulfovibrio piger ATCC 29098</name>
    <dbReference type="NCBI Taxonomy" id="411464"/>
    <lineage>
        <taxon>Bacteria</taxon>
        <taxon>Pseudomonadati</taxon>
        <taxon>Thermodesulfobacteriota</taxon>
        <taxon>Desulfovibrionia</taxon>
        <taxon>Desulfovibrionales</taxon>
        <taxon>Desulfovibrionaceae</taxon>
        <taxon>Desulfovibrio</taxon>
    </lineage>
</organism>
<comment type="caution">
    <text evidence="1">The sequence shown here is derived from an EMBL/GenBank/DDBJ whole genome shotgun (WGS) entry which is preliminary data.</text>
</comment>
<evidence type="ECO:0000313" key="1">
    <source>
        <dbReference type="EMBL" id="EEB33535.1"/>
    </source>
</evidence>
<protein>
    <submittedName>
        <fullName evidence="1">Uncharacterized protein</fullName>
    </submittedName>
</protein>
<reference evidence="1 2" key="1">
    <citation type="submission" date="2008-10" db="EMBL/GenBank/DDBJ databases">
        <title>Draft genome sequence of Desulvovibrio piger (ATCC 29098).</title>
        <authorList>
            <person name="Sudarsanam P."/>
            <person name="Ley R."/>
            <person name="Guruge J."/>
            <person name="Turnbaugh P.J."/>
            <person name="Mahowald M."/>
            <person name="Liep D."/>
            <person name="Gordon J."/>
        </authorList>
    </citation>
    <scope>NUCLEOTIDE SEQUENCE [LARGE SCALE GENOMIC DNA]</scope>
    <source>
        <strain evidence="1 2">ATCC 29098</strain>
    </source>
</reference>
<dbReference type="HOGENOM" id="CLU_2141880_0_0_7"/>
<sequence length="112" mass="12559">MPAHEKCRYAGHGQLCPLKYVSPRRSVAMSPSVFRRSARKDVVFSRCSVNIWRTGRPRLPRFPSPLRASPPLSSVDACEILPFFSPYCKPEGLSQKRKVVATEMTTTQGSYG</sequence>
<proteinExistence type="predicted"/>
<gene>
    <name evidence="1" type="ORF">DESPIG_01597</name>
</gene>
<reference evidence="1 2" key="2">
    <citation type="submission" date="2008-10" db="EMBL/GenBank/DDBJ databases">
        <authorList>
            <person name="Fulton L."/>
            <person name="Clifton S."/>
            <person name="Fulton B."/>
            <person name="Xu J."/>
            <person name="Minx P."/>
            <person name="Pepin K.H."/>
            <person name="Johnson M."/>
            <person name="Bhonagiri V."/>
            <person name="Nash W.E."/>
            <person name="Mardis E.R."/>
            <person name="Wilson R.K."/>
        </authorList>
    </citation>
    <scope>NUCLEOTIDE SEQUENCE [LARGE SCALE GENOMIC DNA]</scope>
    <source>
        <strain evidence="1 2">ATCC 29098</strain>
    </source>
</reference>
<evidence type="ECO:0000313" key="2">
    <source>
        <dbReference type="Proteomes" id="UP000003676"/>
    </source>
</evidence>
<name>B6WU38_9BACT</name>
<dbReference type="AlphaFoldDB" id="B6WU38"/>